<dbReference type="Proteomes" id="UP000824469">
    <property type="component" value="Unassembled WGS sequence"/>
</dbReference>
<evidence type="ECO:0000313" key="2">
    <source>
        <dbReference type="Proteomes" id="UP000824469"/>
    </source>
</evidence>
<evidence type="ECO:0000313" key="1">
    <source>
        <dbReference type="EMBL" id="KAH9302091.1"/>
    </source>
</evidence>
<sequence>MEMEFEGNADSTTATGSVPFVVDILDWRAKGNQLFAQEDWKGAIACYSKYTESALTATKNAENYSNEETVALLYAYSNQAEARLRLEDYGNAVEDCDKALQLHSAHLKSIYRKGRALHGLCEYNLASHCFQHALHLSPASNEIKSLYRKSKKLGEQNRAGKFDLSTYFLRGCSPQDSPEVSNYMGSVVIEKSPGRGRGLFATKNVDIGDILIVENAVAACSMYRRAHPRVREDNEMSQIERLKNETVARVISCAMSSPRLFQQLHYLISVSDIPDDMELFQINKGNWKNFGACKNLENLQLETDKLGRLMELNGLLTHMTQMKNSGEDENGTIWTGGNNN</sequence>
<gene>
    <name evidence="1" type="ORF">KI387_013674</name>
</gene>
<dbReference type="InterPro" id="IPR019734">
    <property type="entry name" value="TPR_rpt"/>
</dbReference>
<dbReference type="SMART" id="SM00028">
    <property type="entry name" value="TPR"/>
    <property type="match status" value="3"/>
</dbReference>
<dbReference type="PANTHER" id="PTHR47643">
    <property type="entry name" value="TPR DOMAIN PROTEIN (AFU_ORTHOLOGUE AFUA_5G12710)"/>
    <property type="match status" value="1"/>
</dbReference>
<dbReference type="EMBL" id="JAHRHJ020000009">
    <property type="protein sequence ID" value="KAH9302091.1"/>
    <property type="molecule type" value="Genomic_DNA"/>
</dbReference>
<dbReference type="OMA" id="RVISCAM"/>
<dbReference type="Gene3D" id="1.25.40.10">
    <property type="entry name" value="Tetratricopeptide repeat domain"/>
    <property type="match status" value="1"/>
</dbReference>
<organism evidence="1 2">
    <name type="scientific">Taxus chinensis</name>
    <name type="common">Chinese yew</name>
    <name type="synonym">Taxus wallichiana var. chinensis</name>
    <dbReference type="NCBI Taxonomy" id="29808"/>
    <lineage>
        <taxon>Eukaryota</taxon>
        <taxon>Viridiplantae</taxon>
        <taxon>Streptophyta</taxon>
        <taxon>Embryophyta</taxon>
        <taxon>Tracheophyta</taxon>
        <taxon>Spermatophyta</taxon>
        <taxon>Pinopsida</taxon>
        <taxon>Pinidae</taxon>
        <taxon>Conifers II</taxon>
        <taxon>Cupressales</taxon>
        <taxon>Taxaceae</taxon>
        <taxon>Taxus</taxon>
    </lineage>
</organism>
<reference evidence="1 2" key="1">
    <citation type="journal article" date="2021" name="Nat. Plants">
        <title>The Taxus genome provides insights into paclitaxel biosynthesis.</title>
        <authorList>
            <person name="Xiong X."/>
            <person name="Gou J."/>
            <person name="Liao Q."/>
            <person name="Li Y."/>
            <person name="Zhou Q."/>
            <person name="Bi G."/>
            <person name="Li C."/>
            <person name="Du R."/>
            <person name="Wang X."/>
            <person name="Sun T."/>
            <person name="Guo L."/>
            <person name="Liang H."/>
            <person name="Lu P."/>
            <person name="Wu Y."/>
            <person name="Zhang Z."/>
            <person name="Ro D.K."/>
            <person name="Shang Y."/>
            <person name="Huang S."/>
            <person name="Yan J."/>
        </authorList>
    </citation>
    <scope>NUCLEOTIDE SEQUENCE [LARGE SCALE GENOMIC DNA]</scope>
    <source>
        <strain evidence="1">Ta-2019</strain>
    </source>
</reference>
<accession>A0AA38CIR6</accession>
<keyword evidence="2" id="KW-1185">Reference proteome</keyword>
<dbReference type="AlphaFoldDB" id="A0AA38CIR6"/>
<proteinExistence type="predicted"/>
<dbReference type="InterPro" id="IPR053209">
    <property type="entry name" value="Gramillin-biosynth_MTr"/>
</dbReference>
<name>A0AA38CIR6_TAXCH</name>
<protein>
    <submittedName>
        <fullName evidence="1">Uncharacterized protein</fullName>
    </submittedName>
</protein>
<dbReference type="InterPro" id="IPR011990">
    <property type="entry name" value="TPR-like_helical_dom_sf"/>
</dbReference>
<dbReference type="PANTHER" id="PTHR47643:SF2">
    <property type="entry name" value="TPR DOMAIN PROTEIN (AFU_ORTHOLOGUE AFUA_5G12710)"/>
    <property type="match status" value="1"/>
</dbReference>
<comment type="caution">
    <text evidence="1">The sequence shown here is derived from an EMBL/GenBank/DDBJ whole genome shotgun (WGS) entry which is preliminary data.</text>
</comment>
<dbReference type="SUPFAM" id="SSF48452">
    <property type="entry name" value="TPR-like"/>
    <property type="match status" value="1"/>
</dbReference>